<comment type="caution">
    <text evidence="1">The sequence shown here is derived from an EMBL/GenBank/DDBJ whole genome shotgun (WGS) entry which is preliminary data.</text>
</comment>
<evidence type="ECO:0000313" key="2">
    <source>
        <dbReference type="Proteomes" id="UP001627154"/>
    </source>
</evidence>
<dbReference type="Proteomes" id="UP001627154">
    <property type="component" value="Unassembled WGS sequence"/>
</dbReference>
<protein>
    <submittedName>
        <fullName evidence="1">Uncharacterized protein</fullName>
    </submittedName>
</protein>
<reference evidence="1 2" key="1">
    <citation type="journal article" date="2024" name="bioRxiv">
        <title>A reference genome for Trichogramma kaykai: A tiny desert-dwelling parasitoid wasp with competing sex-ratio distorters.</title>
        <authorList>
            <person name="Culotta J."/>
            <person name="Lindsey A.R."/>
        </authorList>
    </citation>
    <scope>NUCLEOTIDE SEQUENCE [LARGE SCALE GENOMIC DNA]</scope>
    <source>
        <strain evidence="1 2">KSX58</strain>
    </source>
</reference>
<evidence type="ECO:0000313" key="1">
    <source>
        <dbReference type="EMBL" id="KAL3387915.1"/>
    </source>
</evidence>
<sequence length="183" mass="21359">MENLQFEVIMKGAADGKTNIMCVNSIATQHGDSYSLPLELQPATLHKEFVKTTVYAKVKNVLKKRHQKRSVWVELTEELKKSYFDECGNIIFEDILLEEFVEALDETKNEESLADVVKQLMQKESATQNLRKVSEKFNVEKYSGKNVNVVQWLDFFEEECVRFGIVEDEKIIEMFRYFLDKNS</sequence>
<accession>A0ABD2W5T7</accession>
<keyword evidence="2" id="KW-1185">Reference proteome</keyword>
<organism evidence="1 2">
    <name type="scientific">Trichogramma kaykai</name>
    <dbReference type="NCBI Taxonomy" id="54128"/>
    <lineage>
        <taxon>Eukaryota</taxon>
        <taxon>Metazoa</taxon>
        <taxon>Ecdysozoa</taxon>
        <taxon>Arthropoda</taxon>
        <taxon>Hexapoda</taxon>
        <taxon>Insecta</taxon>
        <taxon>Pterygota</taxon>
        <taxon>Neoptera</taxon>
        <taxon>Endopterygota</taxon>
        <taxon>Hymenoptera</taxon>
        <taxon>Apocrita</taxon>
        <taxon>Proctotrupomorpha</taxon>
        <taxon>Chalcidoidea</taxon>
        <taxon>Trichogrammatidae</taxon>
        <taxon>Trichogramma</taxon>
    </lineage>
</organism>
<dbReference type="EMBL" id="JBJJXI010000136">
    <property type="protein sequence ID" value="KAL3387915.1"/>
    <property type="molecule type" value="Genomic_DNA"/>
</dbReference>
<name>A0ABD2W5T7_9HYME</name>
<gene>
    <name evidence="1" type="ORF">TKK_017002</name>
</gene>
<dbReference type="AlphaFoldDB" id="A0ABD2W5T7"/>
<proteinExistence type="predicted"/>